<dbReference type="PANTHER" id="PTHR30004:SF6">
    <property type="entry name" value="D-THREONATE 4-PHOSPHATE DEHYDROGENASE"/>
    <property type="match status" value="1"/>
</dbReference>
<keyword evidence="3" id="KW-0520">NAD</keyword>
<reference evidence="4 5" key="1">
    <citation type="submission" date="2017-07" db="EMBL/GenBank/DDBJ databases">
        <title>Recovery of genomes from metagenomes via a dereplication, aggregation, and scoring strategy.</title>
        <authorList>
            <person name="Sieber C.M."/>
            <person name="Probst A.J."/>
            <person name="Sharrar A."/>
            <person name="Thomas B.C."/>
            <person name="Hess M."/>
            <person name="Tringe S.G."/>
            <person name="Banfield J.F."/>
        </authorList>
    </citation>
    <scope>NUCLEOTIDE SEQUENCE [LARGE SCALE GENOMIC DNA]</scope>
    <source>
        <strain evidence="4">JGI_Cruoil_03_44_89</strain>
    </source>
</reference>
<evidence type="ECO:0000256" key="2">
    <source>
        <dbReference type="ARBA" id="ARBA00023002"/>
    </source>
</evidence>
<keyword evidence="2" id="KW-0560">Oxidoreductase</keyword>
<dbReference type="GO" id="GO:0051287">
    <property type="term" value="F:NAD binding"/>
    <property type="evidence" value="ECO:0007669"/>
    <property type="project" value="InterPro"/>
</dbReference>
<proteinExistence type="predicted"/>
<evidence type="ECO:0000256" key="3">
    <source>
        <dbReference type="ARBA" id="ARBA00023027"/>
    </source>
</evidence>
<dbReference type="SUPFAM" id="SSF53659">
    <property type="entry name" value="Isocitrate/Isopropylmalate dehydrogenase-like"/>
    <property type="match status" value="1"/>
</dbReference>
<dbReference type="GO" id="GO:0046872">
    <property type="term" value="F:metal ion binding"/>
    <property type="evidence" value="ECO:0007669"/>
    <property type="project" value="UniProtKB-KW"/>
</dbReference>
<sequence length="300" mass="32650">PEVTLKAIDRIRYDEVLLIGPLSVVEREGKRLGISHTPGVVDVGDGAEIPFGRPSPEGGELAHRTLIRAIQLLKKKKISSLVTAPVSKKAISMAGYDFSGHTEMLADAFGVGRFAMFFYSGKMNVALVTRHIPLSVVSKELSIQKIYDTIELTYEFLSKYSRILRTGKRPAIGVLALNPHAGEGGNIGDEEEKIILPAIELARRDGMYVEGPLVPDIAYRGDFDAFVAMYHDQGLIPMKLLKFGSAVNITLGLPFIRTSPSHGTAYDIAGRGIADTGGMEAAIRMAILLESHHKGNRRKA</sequence>
<dbReference type="NCBIfam" id="TIGR00557">
    <property type="entry name" value="pdxA"/>
    <property type="match status" value="1"/>
</dbReference>
<dbReference type="Proteomes" id="UP000215215">
    <property type="component" value="Unassembled WGS sequence"/>
</dbReference>
<dbReference type="Gene3D" id="3.40.718.10">
    <property type="entry name" value="Isopropylmalate Dehydrogenase"/>
    <property type="match status" value="1"/>
</dbReference>
<keyword evidence="1" id="KW-0479">Metal-binding</keyword>
<dbReference type="Pfam" id="PF04166">
    <property type="entry name" value="PdxA"/>
    <property type="match status" value="1"/>
</dbReference>
<name>A0A235BVE4_UNCW3</name>
<gene>
    <name evidence="4" type="primary">pdxA</name>
    <name evidence="4" type="ORF">CH333_05480</name>
</gene>
<dbReference type="InterPro" id="IPR005255">
    <property type="entry name" value="PdxA_fam"/>
</dbReference>
<dbReference type="GO" id="GO:0016491">
    <property type="term" value="F:oxidoreductase activity"/>
    <property type="evidence" value="ECO:0007669"/>
    <property type="project" value="UniProtKB-KW"/>
</dbReference>
<evidence type="ECO:0000313" key="5">
    <source>
        <dbReference type="Proteomes" id="UP000215215"/>
    </source>
</evidence>
<organism evidence="4 5">
    <name type="scientific">candidate division WOR-3 bacterium JGI_Cruoil_03_44_89</name>
    <dbReference type="NCBI Taxonomy" id="1973748"/>
    <lineage>
        <taxon>Bacteria</taxon>
        <taxon>Bacteria division WOR-3</taxon>
    </lineage>
</organism>
<accession>A0A235BVE4</accession>
<comment type="caution">
    <text evidence="4">The sequence shown here is derived from an EMBL/GenBank/DDBJ whole genome shotgun (WGS) entry which is preliminary data.</text>
</comment>
<dbReference type="EMBL" id="NOZQ01000111">
    <property type="protein sequence ID" value="OYD15555.1"/>
    <property type="molecule type" value="Genomic_DNA"/>
</dbReference>
<feature type="non-terminal residue" evidence="4">
    <location>
        <position position="1"/>
    </location>
</feature>
<dbReference type="PANTHER" id="PTHR30004">
    <property type="entry name" value="4-HYDROXYTHREONINE-4-PHOSPHATE DEHYDROGENASE"/>
    <property type="match status" value="1"/>
</dbReference>
<evidence type="ECO:0000313" key="4">
    <source>
        <dbReference type="EMBL" id="OYD15555.1"/>
    </source>
</evidence>
<dbReference type="AlphaFoldDB" id="A0A235BVE4"/>
<evidence type="ECO:0000256" key="1">
    <source>
        <dbReference type="ARBA" id="ARBA00022723"/>
    </source>
</evidence>
<protein>
    <submittedName>
        <fullName evidence="4">4-hydroxythreonine-4-phosphate dehydrogenase PdxA</fullName>
    </submittedName>
</protein>